<gene>
    <name evidence="3" type="ORF">GCM10022403_080140</name>
</gene>
<dbReference type="InterPro" id="IPR013783">
    <property type="entry name" value="Ig-like_fold"/>
</dbReference>
<dbReference type="InterPro" id="IPR031325">
    <property type="entry name" value="RHS_repeat"/>
</dbReference>
<reference evidence="4" key="1">
    <citation type="journal article" date="2019" name="Int. J. Syst. Evol. Microbiol.">
        <title>The Global Catalogue of Microorganisms (GCM) 10K type strain sequencing project: providing services to taxonomists for standard genome sequencing and annotation.</title>
        <authorList>
            <consortium name="The Broad Institute Genomics Platform"/>
            <consortium name="The Broad Institute Genome Sequencing Center for Infectious Disease"/>
            <person name="Wu L."/>
            <person name="Ma J."/>
        </authorList>
    </citation>
    <scope>NUCLEOTIDE SEQUENCE [LARGE SCALE GENOMIC DNA]</scope>
    <source>
        <strain evidence="4">JCM 17138</strain>
    </source>
</reference>
<name>A0ABP7J695_9ACTN</name>
<sequence>MAAMMAARKQHHRVEVLSDRTPFAQTFANPNGTMTYQASAEPRWVKKSGSWVPVDPTLVKNRDGSWAPKAAESGLKLSGGGNTTLATMDSRAGSLSLSWPSKLPAPKASGASATYPNVLPGVDLVLTAKAAGSFEEVLVVKNRAAAANKALTHLTLGMSASKGLTAKSDKHGNVKVKTAKGSTVFKSPAPTAWDSTVGKADPTKSTVVHPGQGAHRAAVGVSIAHHGEHLKIPSSFLSASATKYPVFVDPSYTVGPTWLSFVEVQSAYPTASDWYWTFDGNMSVGYDGSGIDRSYYSFGLPGDAYGATSKVLSATVTAEVTKTDMATSASHSVNLYSTGSISNATTWNNQPTQLAGPATATFTTSSTAPDTNVSWDVGSYVESILTDSTYTGQFTAGLVNQNETNTNGFVAFSQNPTFTLTYDHTPWPVGTTSFTPDNPASNGKQYSSSATPTFSASTTDADSDPLQYQFQVLSGSSVVASGASSFVASGATGTWTPTSASALANGDYSFKVRAYDGTEYSSWSAATAFTVDVETPAKPGISCSGYTTGAWHTLISGGTTCTLSDTSSYVEGYSYGLRHGSDPVTWKWTTGSQVTINPTAAGLYTLEVSMVDDAGVQSDPATYTFGVGSSAMLSPADGSQTSAGILLQAAAPDGYTKVTFKYRLGTSGSFQDVPSETTFDCGCSNVWPIATVSNAEGVQSPYLTWKVTESLSDDGPIQLKAVFTNDSGSTTVTTDPVTTTLDRLGSGVDFGTTTVGPVTVGLQSGNGAVSATDVSIATYGSGLGVSRTFNSLNPHTNSIFGPGWTSSLPVAGTSASWSSITDKGSYALLTGSDGSTLAFDAGSTTGGVTSYMPLGSAAASGLTLTKNSAGFTLSDSTGTQVVLKTPAGGTSGQYLPSTVTQPGSSRSTGYIYDPSSSSSTYGKLMLVVAPDAAVSQSSTAACPYPATSSSWSTGCRGLKLNYDSTTGNVSEIDFLTSDGTDLTSTAVAKYSYDSSGRLVAEWDPRTSPDLKTTYTYDETTGDADLGRLTQISPAQSTPGSLAPWVLAYNDTASSRDYGKLAYVSRTHNTANGGLTAKSVIAYSVPLTVSAGGPADMDASTVATWGQSDIPTSAVAVFPPDHAPTSTPPSDWTYAQIYYYDADGREVNTASYINGWKINTTEYDSYGNDVRELTAANRATALAAGANSAGVARQLDTETVYSADGTQPLDSYGPAHQANAAGDRQLIRTHTHQVYDEGAPNNDQDANGNPYDLVTTQTVSASLGTAVPGNGDVDARTTRYKYDNGSDNEGWTLRTPLQTVTDPGTGHLNITKTVAFNEDSSLYGGEPLQIASSQPSDTAGTAAGTTKTIYYTAGTNSVDGACGNQPVWADLICKTKPAAQPNTSGLASLPVTTYTYNVYLQPLTKTETYTEADGTTATRTTTTTYDAAGRTTRSAVSTTGTGMGSAVAPAKTVYSSTTGLPTDLQSLDSSGNATADLATAYDDFGDPSSYTDATGRVTNYSYDLAERVISRSNSGDTTTYAYNGGSVHDGSLTSETDAQAGNFGAAYGADGNLVTETYPGGTTATYTFDATGTATSLTYTNSNWSGSLTDSVQTNDAGDWTSRSELSNTKTYSYDAADRLTAVADTQSGQCTTRAYGYEADSNRTKLTTSAPKADGTCQTSTSSIENHAYDAADRITDAGFTYDTLGDITTTPSADAGGSGDLTAGYYANGMLASQTQAGNTSSWTLDPTGTRVSTTTVASSGITFTNDFANQSDKPDLITASNGAWTRNVLGPDDHLAATVTASGVSLQLMDLHGDLMATEDLASNSVASTSTYTEFGMVEAGPAASYGWAAGAQRESTGQAGQILMGVRGYNPYLGRFDQRDPVPGGSANAYDFADQNPVNNSDISGRWTFPHGHATCGYVTCTFYLSHWGSNHLYNLMADWGWSTAAVGAAVGALLGLAMCEGNAYCATFIAGYFGYMTSAIIDAADRAHNHHICFAMKTTFPQWHAIGILFFPLYPESVGGRNCW</sequence>
<dbReference type="Pfam" id="PF05593">
    <property type="entry name" value="RHS_repeat"/>
    <property type="match status" value="1"/>
</dbReference>
<evidence type="ECO:0000313" key="3">
    <source>
        <dbReference type="EMBL" id="GAA3835361.1"/>
    </source>
</evidence>
<keyword evidence="4" id="KW-1185">Reference proteome</keyword>
<comment type="caution">
    <text evidence="3">The sequence shown here is derived from an EMBL/GenBank/DDBJ whole genome shotgun (WGS) entry which is preliminary data.</text>
</comment>
<dbReference type="Pfam" id="PF19077">
    <property type="entry name" value="Big_13"/>
    <property type="match status" value="1"/>
</dbReference>
<proteinExistence type="predicted"/>
<dbReference type="InterPro" id="IPR044016">
    <property type="entry name" value="Big_13"/>
</dbReference>
<dbReference type="NCBIfam" id="TIGR03696">
    <property type="entry name" value="Rhs_assc_core"/>
    <property type="match status" value="1"/>
</dbReference>
<feature type="compositionally biased region" description="Low complexity" evidence="1">
    <location>
        <begin position="447"/>
        <end position="460"/>
    </location>
</feature>
<accession>A0ABP7J695</accession>
<dbReference type="Proteomes" id="UP001501009">
    <property type="component" value="Unassembled WGS sequence"/>
</dbReference>
<evidence type="ECO:0000313" key="4">
    <source>
        <dbReference type="Proteomes" id="UP001501009"/>
    </source>
</evidence>
<dbReference type="NCBIfam" id="TIGR01643">
    <property type="entry name" value="YD_repeat_2x"/>
    <property type="match status" value="1"/>
</dbReference>
<feature type="compositionally biased region" description="Polar residues" evidence="1">
    <location>
        <begin position="432"/>
        <end position="446"/>
    </location>
</feature>
<dbReference type="Gene3D" id="2.180.10.10">
    <property type="entry name" value="RHS repeat-associated core"/>
    <property type="match status" value="1"/>
</dbReference>
<evidence type="ECO:0000259" key="2">
    <source>
        <dbReference type="Pfam" id="PF19077"/>
    </source>
</evidence>
<dbReference type="InterPro" id="IPR022385">
    <property type="entry name" value="Rhs_assc_core"/>
</dbReference>
<dbReference type="Gene3D" id="2.60.40.10">
    <property type="entry name" value="Immunoglobulins"/>
    <property type="match status" value="1"/>
</dbReference>
<organism evidence="3 4">
    <name type="scientific">Streptomyces coacervatus</name>
    <dbReference type="NCBI Taxonomy" id="647381"/>
    <lineage>
        <taxon>Bacteria</taxon>
        <taxon>Bacillati</taxon>
        <taxon>Actinomycetota</taxon>
        <taxon>Actinomycetes</taxon>
        <taxon>Kitasatosporales</taxon>
        <taxon>Streptomycetaceae</taxon>
        <taxon>Streptomyces</taxon>
    </lineage>
</organism>
<dbReference type="InterPro" id="IPR006530">
    <property type="entry name" value="YD"/>
</dbReference>
<protein>
    <recommendedName>
        <fullName evidence="2">Bacterial Ig-like domain-containing protein</fullName>
    </recommendedName>
</protein>
<feature type="region of interest" description="Disordered" evidence="1">
    <location>
        <begin position="432"/>
        <end position="460"/>
    </location>
</feature>
<evidence type="ECO:0000256" key="1">
    <source>
        <dbReference type="SAM" id="MobiDB-lite"/>
    </source>
</evidence>
<dbReference type="EMBL" id="BAABDE010000031">
    <property type="protein sequence ID" value="GAA3835361.1"/>
    <property type="molecule type" value="Genomic_DNA"/>
</dbReference>
<feature type="domain" description="Bacterial Ig-like" evidence="2">
    <location>
        <begin position="441"/>
        <end position="532"/>
    </location>
</feature>